<dbReference type="EMBL" id="JBBPBM010000125">
    <property type="protein sequence ID" value="KAK8505691.1"/>
    <property type="molecule type" value="Genomic_DNA"/>
</dbReference>
<gene>
    <name evidence="2" type="ORF">V6N12_038425</name>
</gene>
<protein>
    <submittedName>
        <fullName evidence="2">Uncharacterized protein</fullName>
    </submittedName>
</protein>
<dbReference type="Proteomes" id="UP001472677">
    <property type="component" value="Unassembled WGS sequence"/>
</dbReference>
<evidence type="ECO:0000256" key="1">
    <source>
        <dbReference type="SAM" id="MobiDB-lite"/>
    </source>
</evidence>
<comment type="caution">
    <text evidence="2">The sequence shown here is derived from an EMBL/GenBank/DDBJ whole genome shotgun (WGS) entry which is preliminary data.</text>
</comment>
<feature type="region of interest" description="Disordered" evidence="1">
    <location>
        <begin position="1"/>
        <end position="28"/>
    </location>
</feature>
<organism evidence="2 3">
    <name type="scientific">Hibiscus sabdariffa</name>
    <name type="common">roselle</name>
    <dbReference type="NCBI Taxonomy" id="183260"/>
    <lineage>
        <taxon>Eukaryota</taxon>
        <taxon>Viridiplantae</taxon>
        <taxon>Streptophyta</taxon>
        <taxon>Embryophyta</taxon>
        <taxon>Tracheophyta</taxon>
        <taxon>Spermatophyta</taxon>
        <taxon>Magnoliopsida</taxon>
        <taxon>eudicotyledons</taxon>
        <taxon>Gunneridae</taxon>
        <taxon>Pentapetalae</taxon>
        <taxon>rosids</taxon>
        <taxon>malvids</taxon>
        <taxon>Malvales</taxon>
        <taxon>Malvaceae</taxon>
        <taxon>Malvoideae</taxon>
        <taxon>Hibiscus</taxon>
    </lineage>
</organism>
<evidence type="ECO:0000313" key="3">
    <source>
        <dbReference type="Proteomes" id="UP001472677"/>
    </source>
</evidence>
<keyword evidence="3" id="KW-1185">Reference proteome</keyword>
<name>A0ABR2BFM6_9ROSI</name>
<reference evidence="2 3" key="1">
    <citation type="journal article" date="2024" name="G3 (Bethesda)">
        <title>Genome assembly of Hibiscus sabdariffa L. provides insights into metabolisms of medicinal natural products.</title>
        <authorList>
            <person name="Kim T."/>
        </authorList>
    </citation>
    <scope>NUCLEOTIDE SEQUENCE [LARGE SCALE GENOMIC DNA]</scope>
    <source>
        <strain evidence="2">TK-2024</strain>
        <tissue evidence="2">Old leaves</tissue>
    </source>
</reference>
<proteinExistence type="predicted"/>
<sequence length="89" mass="10412">MKTFPTEKGSRKLCEERGSKDNDESMNAPLQTCSCHHLRLLAVSVLRRQYYPLLHVVWSLTNRRIPSALKRREESVWVKINEDSVPYPD</sequence>
<evidence type="ECO:0000313" key="2">
    <source>
        <dbReference type="EMBL" id="KAK8505691.1"/>
    </source>
</evidence>
<feature type="compositionally biased region" description="Basic and acidic residues" evidence="1">
    <location>
        <begin position="8"/>
        <end position="23"/>
    </location>
</feature>
<accession>A0ABR2BFM6</accession>